<accession>A0A8J8GA16</accession>
<sequence length="1053" mass="122286">MENSYSVIHASAGSGKTYNLVQRILRICLRYPNSHKNIQHILALTFTNKAANEMKERILNWLTLFTADNYKDCDELISLQKALIKEENIHITLEDLHQRSQNLLDYVLHNYSILQIGTIDKFNARLVRSFSNELGLAKNFNLEINAKPYLMEAVDKMLDKVGGDNPELTTTLLDYIQYQMDQNERTNLNKTFYKSAEKFLSDIHYEELKKNKNFDGREYDLLRNNLIKEIKNYTPESVEIAKKSLEIIENNGLEISDFSGGVNGIGGFFNKVLKFYDGNSKTFPIPGDEEKANINFDKGAPAKSKNKEHLIFGILEELKTNRLQIISNHISSIKKEKILQALLPMKVQQDIQRELQLLEEEKDIVLLSKVNTLINENLSEEPSEFIYEKVGTQFHHYFFDEFQDTSIMQWRNFLPLRDHTISSNNTSFTLVGDPKQSIYRFRGGESKILLDIINGEKNVLKQAETIVLEENYRSAKNIVAFNNELYEYISKNLKPEHAHIFGEKSFQNAISKNAGRVRINFIENGVKEEFYASVAEKMQNDIQTVIDFGYQFSDITILCRGKNDIFNYSKLLGNLKIVEKGEEKLIKTISDSGLTLELSSTIKAVISYLQWENSPKNLQFLVMMMYYLKDIGKIEAEDFTKDMAELLKLKSKKTIGKFIDEKYKIKLFQDGFPQFNLYNFIEFYVHEFSMEEKETDFILNFLEMVYGFTQNTGATLKDFLKFWEEDGRTKTIQASENLNAIQLMTIHKAKGLEFPIVLLPMENSNKDGDFNEWFETEMSDTLKSVNLKAFKDSVDVYDEKVAYFNAKNTYENLIDRLCIQYVATTRAVDQMFFYIEKPSVTQKGENESKIEIYQFLQNKNAGNVESFDYFELEKDANLDKKIKKEDQKFATKKIEHFNKSHEKSASIKIATPSKNYQTRNEKVRLGIFVHEILAKINDEKDVNFVLEKYLLEGIIDINQKNIIEGNVQEIIKKYPNYFGANLEIINEKDIMITENGFQKIYRPDRLIKTEKGYTIVDFKTGEEKEKDIQQVETYGKVLEKLGKVVLGKEVVYI</sequence>
<dbReference type="AlphaFoldDB" id="A0A8J8GA16"/>
<dbReference type="InterPro" id="IPR014017">
    <property type="entry name" value="DNA_helicase_UvrD-like_C"/>
</dbReference>
<keyword evidence="4 9" id="KW-0067">ATP-binding</keyword>
<dbReference type="Pfam" id="PF13361">
    <property type="entry name" value="UvrD_C"/>
    <property type="match status" value="1"/>
</dbReference>
<evidence type="ECO:0000256" key="6">
    <source>
        <dbReference type="ARBA" id="ARBA00034617"/>
    </source>
</evidence>
<evidence type="ECO:0000256" key="9">
    <source>
        <dbReference type="PROSITE-ProRule" id="PRU00560"/>
    </source>
</evidence>
<evidence type="ECO:0000256" key="7">
    <source>
        <dbReference type="ARBA" id="ARBA00034808"/>
    </source>
</evidence>
<dbReference type="Gene3D" id="1.10.3170.10">
    <property type="entry name" value="Recbcd, chain B, domain 2"/>
    <property type="match status" value="1"/>
</dbReference>
<feature type="binding site" evidence="9">
    <location>
        <begin position="10"/>
        <end position="17"/>
    </location>
    <ligand>
        <name>ATP</name>
        <dbReference type="ChEBI" id="CHEBI:30616"/>
    </ligand>
</feature>
<dbReference type="Proteomes" id="UP000610746">
    <property type="component" value="Unassembled WGS sequence"/>
</dbReference>
<organism evidence="11 12">
    <name type="scientific">Frigoriflavimonas asaccharolytica</name>
    <dbReference type="NCBI Taxonomy" id="2735899"/>
    <lineage>
        <taxon>Bacteria</taxon>
        <taxon>Pseudomonadati</taxon>
        <taxon>Bacteroidota</taxon>
        <taxon>Flavobacteriia</taxon>
        <taxon>Flavobacteriales</taxon>
        <taxon>Weeksellaceae</taxon>
        <taxon>Frigoriflavimonas</taxon>
    </lineage>
</organism>
<dbReference type="GO" id="GO:0043138">
    <property type="term" value="F:3'-5' DNA helicase activity"/>
    <property type="evidence" value="ECO:0007669"/>
    <property type="project" value="UniProtKB-EC"/>
</dbReference>
<proteinExistence type="predicted"/>
<dbReference type="InterPro" id="IPR014016">
    <property type="entry name" value="UvrD-like_ATP-bd"/>
</dbReference>
<dbReference type="GO" id="GO:0003677">
    <property type="term" value="F:DNA binding"/>
    <property type="evidence" value="ECO:0007669"/>
    <property type="project" value="InterPro"/>
</dbReference>
<comment type="catalytic activity">
    <reaction evidence="6">
        <text>Couples ATP hydrolysis with the unwinding of duplex DNA by translocating in the 3'-5' direction.</text>
        <dbReference type="EC" id="5.6.2.4"/>
    </reaction>
</comment>
<keyword evidence="2 9" id="KW-0378">Hydrolase</keyword>
<evidence type="ECO:0000313" key="12">
    <source>
        <dbReference type="Proteomes" id="UP000610746"/>
    </source>
</evidence>
<dbReference type="Pfam" id="PF00580">
    <property type="entry name" value="UvrD-helicase"/>
    <property type="match status" value="1"/>
</dbReference>
<keyword evidence="12" id="KW-1185">Reference proteome</keyword>
<evidence type="ECO:0000256" key="4">
    <source>
        <dbReference type="ARBA" id="ARBA00022840"/>
    </source>
</evidence>
<dbReference type="InterPro" id="IPR027417">
    <property type="entry name" value="P-loop_NTPase"/>
</dbReference>
<dbReference type="Gene3D" id="3.40.50.300">
    <property type="entry name" value="P-loop containing nucleotide triphosphate hydrolases"/>
    <property type="match status" value="3"/>
</dbReference>
<dbReference type="PANTHER" id="PTHR11070">
    <property type="entry name" value="UVRD / RECB / PCRA DNA HELICASE FAMILY MEMBER"/>
    <property type="match status" value="1"/>
</dbReference>
<evidence type="ECO:0000256" key="3">
    <source>
        <dbReference type="ARBA" id="ARBA00022806"/>
    </source>
</evidence>
<keyword evidence="1 9" id="KW-0547">Nucleotide-binding</keyword>
<dbReference type="GO" id="GO:0016787">
    <property type="term" value="F:hydrolase activity"/>
    <property type="evidence" value="ECO:0007669"/>
    <property type="project" value="UniProtKB-UniRule"/>
</dbReference>
<protein>
    <recommendedName>
        <fullName evidence="7">DNA 3'-5' helicase</fullName>
        <ecNumber evidence="7">5.6.2.4</ecNumber>
    </recommendedName>
</protein>
<dbReference type="EC" id="5.6.2.4" evidence="7"/>
<dbReference type="SUPFAM" id="SSF52540">
    <property type="entry name" value="P-loop containing nucleoside triphosphate hydrolases"/>
    <property type="match status" value="1"/>
</dbReference>
<keyword evidence="5" id="KW-0413">Isomerase</keyword>
<dbReference type="GO" id="GO:0005524">
    <property type="term" value="F:ATP binding"/>
    <property type="evidence" value="ECO:0007669"/>
    <property type="project" value="UniProtKB-UniRule"/>
</dbReference>
<evidence type="ECO:0000256" key="1">
    <source>
        <dbReference type="ARBA" id="ARBA00022741"/>
    </source>
</evidence>
<comment type="caution">
    <text evidence="11">The sequence shown here is derived from an EMBL/GenBank/DDBJ whole genome shotgun (WGS) entry which is preliminary data.</text>
</comment>
<feature type="domain" description="UvrD-like helicase ATP-binding" evidence="10">
    <location>
        <begin position="1"/>
        <end position="475"/>
    </location>
</feature>
<dbReference type="GO" id="GO:0005829">
    <property type="term" value="C:cytosol"/>
    <property type="evidence" value="ECO:0007669"/>
    <property type="project" value="TreeGrafter"/>
</dbReference>
<dbReference type="PROSITE" id="PS51198">
    <property type="entry name" value="UVRD_HELICASE_ATP_BIND"/>
    <property type="match status" value="1"/>
</dbReference>
<evidence type="ECO:0000256" key="2">
    <source>
        <dbReference type="ARBA" id="ARBA00022801"/>
    </source>
</evidence>
<comment type="catalytic activity">
    <reaction evidence="8">
        <text>ATP + H2O = ADP + phosphate + H(+)</text>
        <dbReference type="Rhea" id="RHEA:13065"/>
        <dbReference type="ChEBI" id="CHEBI:15377"/>
        <dbReference type="ChEBI" id="CHEBI:15378"/>
        <dbReference type="ChEBI" id="CHEBI:30616"/>
        <dbReference type="ChEBI" id="CHEBI:43474"/>
        <dbReference type="ChEBI" id="CHEBI:456216"/>
        <dbReference type="EC" id="5.6.2.4"/>
    </reaction>
</comment>
<evidence type="ECO:0000256" key="5">
    <source>
        <dbReference type="ARBA" id="ARBA00023235"/>
    </source>
</evidence>
<evidence type="ECO:0000313" key="11">
    <source>
        <dbReference type="EMBL" id="NRS93666.1"/>
    </source>
</evidence>
<evidence type="ECO:0000259" key="10">
    <source>
        <dbReference type="PROSITE" id="PS51198"/>
    </source>
</evidence>
<keyword evidence="3 9" id="KW-0347">Helicase</keyword>
<evidence type="ECO:0000256" key="8">
    <source>
        <dbReference type="ARBA" id="ARBA00048988"/>
    </source>
</evidence>
<dbReference type="GO" id="GO:0000725">
    <property type="term" value="P:recombinational repair"/>
    <property type="evidence" value="ECO:0007669"/>
    <property type="project" value="TreeGrafter"/>
</dbReference>
<gene>
    <name evidence="11" type="ORF">HNQ03_002757</name>
</gene>
<name>A0A8J8GA16_9FLAO</name>
<reference evidence="11" key="1">
    <citation type="submission" date="2020-05" db="EMBL/GenBank/DDBJ databases">
        <title>Genomic Encyclopedia of Type Strains, Phase IV (KMG-V): Genome sequencing to study the core and pangenomes of soil and plant-associated prokaryotes.</title>
        <authorList>
            <person name="Whitman W."/>
        </authorList>
    </citation>
    <scope>NUCLEOTIDE SEQUENCE</scope>
    <source>
        <strain evidence="11">16F</strain>
    </source>
</reference>
<dbReference type="PANTHER" id="PTHR11070:SF67">
    <property type="entry name" value="DNA 3'-5' HELICASE"/>
    <property type="match status" value="1"/>
</dbReference>
<dbReference type="EMBL" id="JABSNO010000025">
    <property type="protein sequence ID" value="NRS93666.1"/>
    <property type="molecule type" value="Genomic_DNA"/>
</dbReference>
<dbReference type="InterPro" id="IPR000212">
    <property type="entry name" value="DNA_helicase_UvrD/REP"/>
</dbReference>